<feature type="transmembrane region" description="Helical" evidence="2">
    <location>
        <begin position="26"/>
        <end position="54"/>
    </location>
</feature>
<proteinExistence type="predicted"/>
<dbReference type="Proteomes" id="UP000783686">
    <property type="component" value="Unassembled WGS sequence"/>
</dbReference>
<dbReference type="EMBL" id="CAJFDH010000006">
    <property type="protein sequence ID" value="CAD5230021.1"/>
    <property type="molecule type" value="Genomic_DNA"/>
</dbReference>
<reference evidence="3" key="1">
    <citation type="submission" date="2020-09" db="EMBL/GenBank/DDBJ databases">
        <authorList>
            <person name="Kikuchi T."/>
        </authorList>
    </citation>
    <scope>NUCLEOTIDE SEQUENCE</scope>
    <source>
        <strain evidence="3">SH1</strain>
    </source>
</reference>
<name>A0A811LQS5_9BILA</name>
<feature type="region of interest" description="Disordered" evidence="1">
    <location>
        <begin position="71"/>
        <end position="117"/>
    </location>
</feature>
<keyword evidence="2" id="KW-0812">Transmembrane</keyword>
<dbReference type="Proteomes" id="UP000614601">
    <property type="component" value="Unassembled WGS sequence"/>
</dbReference>
<keyword evidence="2" id="KW-0472">Membrane</keyword>
<keyword evidence="4" id="KW-1185">Reference proteome</keyword>
<feature type="region of interest" description="Disordered" evidence="1">
    <location>
        <begin position="181"/>
        <end position="250"/>
    </location>
</feature>
<evidence type="ECO:0000313" key="3">
    <source>
        <dbReference type="EMBL" id="CAD5230021.1"/>
    </source>
</evidence>
<dbReference type="OrthoDB" id="10659045at2759"/>
<organism evidence="3 4">
    <name type="scientific">Bursaphelenchus okinawaensis</name>
    <dbReference type="NCBI Taxonomy" id="465554"/>
    <lineage>
        <taxon>Eukaryota</taxon>
        <taxon>Metazoa</taxon>
        <taxon>Ecdysozoa</taxon>
        <taxon>Nematoda</taxon>
        <taxon>Chromadorea</taxon>
        <taxon>Rhabditida</taxon>
        <taxon>Tylenchina</taxon>
        <taxon>Tylenchomorpha</taxon>
        <taxon>Aphelenchoidea</taxon>
        <taxon>Aphelenchoididae</taxon>
        <taxon>Bursaphelenchus</taxon>
    </lineage>
</organism>
<feature type="compositionally biased region" description="Basic and acidic residues" evidence="1">
    <location>
        <begin position="181"/>
        <end position="192"/>
    </location>
</feature>
<dbReference type="EMBL" id="CAJFCW020000006">
    <property type="protein sequence ID" value="CAG9127410.1"/>
    <property type="molecule type" value="Genomic_DNA"/>
</dbReference>
<accession>A0A811LQS5</accession>
<sequence length="250" mass="28207">MSDMVESVFLREVCSEDVNRKKDVIYFLYCVVGTLIICICIIGATVSAVGYRIYRDLDKISVMRALISNLEPDDEPSANAKTPLVQETVRLEPETAASTSRISDLPESSNNNNDEDYAEDLRVYERYKLRVKNFESKRKAPVTNNRPNKEGKTAKEGQKFEEAKTQMNPVSTAQLVTAVDNETKRGMKDSHTAPRTNKNGKPSRPIIKKSVIPVKETQSIHEEPASEQHTQQMSEVQEPRAIKTAPRSKY</sequence>
<dbReference type="AlphaFoldDB" id="A0A811LQS5"/>
<feature type="compositionally biased region" description="Polar residues" evidence="1">
    <location>
        <begin position="96"/>
        <end position="112"/>
    </location>
</feature>
<evidence type="ECO:0000256" key="1">
    <source>
        <dbReference type="SAM" id="MobiDB-lite"/>
    </source>
</evidence>
<gene>
    <name evidence="3" type="ORF">BOKJ2_LOCUS13927</name>
</gene>
<comment type="caution">
    <text evidence="3">The sequence shown here is derived from an EMBL/GenBank/DDBJ whole genome shotgun (WGS) entry which is preliminary data.</text>
</comment>
<feature type="compositionally biased region" description="Basic and acidic residues" evidence="1">
    <location>
        <begin position="147"/>
        <end position="164"/>
    </location>
</feature>
<keyword evidence="2" id="KW-1133">Transmembrane helix</keyword>
<protein>
    <submittedName>
        <fullName evidence="3">Uncharacterized protein</fullName>
    </submittedName>
</protein>
<evidence type="ECO:0000256" key="2">
    <source>
        <dbReference type="SAM" id="Phobius"/>
    </source>
</evidence>
<evidence type="ECO:0000313" key="4">
    <source>
        <dbReference type="Proteomes" id="UP000614601"/>
    </source>
</evidence>
<feature type="region of interest" description="Disordered" evidence="1">
    <location>
        <begin position="137"/>
        <end position="165"/>
    </location>
</feature>